<accession>A0A2G5B1S7</accession>
<reference evidence="1 2" key="1">
    <citation type="journal article" date="2015" name="Genome Biol. Evol.">
        <title>Phylogenomic analyses indicate that early fungi evolved digesting cell walls of algal ancestors of land plants.</title>
        <authorList>
            <person name="Chang Y."/>
            <person name="Wang S."/>
            <person name="Sekimoto S."/>
            <person name="Aerts A.L."/>
            <person name="Choi C."/>
            <person name="Clum A."/>
            <person name="LaButti K.M."/>
            <person name="Lindquist E.A."/>
            <person name="Yee Ngan C."/>
            <person name="Ohm R.A."/>
            <person name="Salamov A.A."/>
            <person name="Grigoriev I.V."/>
            <person name="Spatafora J.W."/>
            <person name="Berbee M.L."/>
        </authorList>
    </citation>
    <scope>NUCLEOTIDE SEQUENCE [LARGE SCALE GENOMIC DNA]</scope>
    <source>
        <strain evidence="1 2">NRRL 1564</strain>
    </source>
</reference>
<proteinExistence type="predicted"/>
<protein>
    <submittedName>
        <fullName evidence="1">Uncharacterized protein</fullName>
    </submittedName>
</protein>
<dbReference type="AlphaFoldDB" id="A0A2G5B1S7"/>
<evidence type="ECO:0000313" key="1">
    <source>
        <dbReference type="EMBL" id="PIA12965.1"/>
    </source>
</evidence>
<sequence>MSSPINYSPLSAQPISIPHTNMYLNASPIYQSIDGRYNSAPIDNSGESPLRTPSSRSIQGVQSITPNSAIPPHMCNANSDIGLNNSPNQFTGIYGSTPSAELDRSSTSLNLPYYGSQIGNGVSSGNYPGILINGIHPSATHSTDPSMDVGPLCASDIYANTMGTSQESFYYNYMSSLNDPQPTCSGANASSVFGAENRTPIIGGQPLIKNSNEGVTTEFLQHKRPNTGDSPNSLSNVPLIEHPGFSSTSGAGVAINHPQDFSGTNPMLDFYILQQQQQQQQQTSYSMPNFPNSNFMLTSGVVGADVNADALLTKPSVDDSVYTDLMSQFGMLPNGSTVGEGNMDSSFYNTSENIGYTNATHAENVQQWQQQHQEQMMGLDGSGISPELTISPASAITASNRNTDLSSNGSQP</sequence>
<keyword evidence="2" id="KW-1185">Reference proteome</keyword>
<gene>
    <name evidence="1" type="ORF">COEREDRAFT_83794</name>
</gene>
<organism evidence="1 2">
    <name type="scientific">Coemansia reversa (strain ATCC 12441 / NRRL 1564)</name>
    <dbReference type="NCBI Taxonomy" id="763665"/>
    <lineage>
        <taxon>Eukaryota</taxon>
        <taxon>Fungi</taxon>
        <taxon>Fungi incertae sedis</taxon>
        <taxon>Zoopagomycota</taxon>
        <taxon>Kickxellomycotina</taxon>
        <taxon>Kickxellomycetes</taxon>
        <taxon>Kickxellales</taxon>
        <taxon>Kickxellaceae</taxon>
        <taxon>Coemansia</taxon>
    </lineage>
</organism>
<name>A0A2G5B1S7_COERN</name>
<dbReference type="OrthoDB" id="2123952at2759"/>
<dbReference type="Proteomes" id="UP000242474">
    <property type="component" value="Unassembled WGS sequence"/>
</dbReference>
<evidence type="ECO:0000313" key="2">
    <source>
        <dbReference type="Proteomes" id="UP000242474"/>
    </source>
</evidence>
<dbReference type="EMBL" id="KZ303554">
    <property type="protein sequence ID" value="PIA12965.1"/>
    <property type="molecule type" value="Genomic_DNA"/>
</dbReference>